<sequence length="267" mass="30290">MQIGLNRIIAPSLPLYDFFSLAQRCGCSVIELRNDGGTQHPFDGKKAEEVRDHLAKHQLKVATINALQRFNEYSEAKNQELRTLLEYAKNLRADAIVLCPVNGIDANENRSLWLERTRYALSQYGPLFEEYGLYGYVEPLGFTASSLRSKAEAIEAIEGSGYERWYRLVHDTFHHHLANEKQYFASMTGLVHLSSVAAGSLHKEPTDADRILFLEDDLLATREQAQALVNSGYRGTFSFEPFSPAVQNLDIESLEMEIQKSINQLFR</sequence>
<evidence type="ECO:0000313" key="2">
    <source>
        <dbReference type="EMBL" id="MPL95889.1"/>
    </source>
</evidence>
<protein>
    <recommendedName>
        <fullName evidence="1">Xylose isomerase-like TIM barrel domain-containing protein</fullName>
    </recommendedName>
</protein>
<gene>
    <name evidence="2" type="ORF">SDC9_42062</name>
</gene>
<name>A0A644VWR6_9ZZZZ</name>
<dbReference type="PANTHER" id="PTHR12110:SF21">
    <property type="entry name" value="XYLOSE ISOMERASE-LIKE TIM BARREL DOMAIN-CONTAINING PROTEIN"/>
    <property type="match status" value="1"/>
</dbReference>
<comment type="caution">
    <text evidence="2">The sequence shown here is derived from an EMBL/GenBank/DDBJ whole genome shotgun (WGS) entry which is preliminary data.</text>
</comment>
<dbReference type="Pfam" id="PF01261">
    <property type="entry name" value="AP_endonuc_2"/>
    <property type="match status" value="1"/>
</dbReference>
<feature type="domain" description="Xylose isomerase-like TIM barrel" evidence="1">
    <location>
        <begin position="19"/>
        <end position="245"/>
    </location>
</feature>
<dbReference type="AlphaFoldDB" id="A0A644VWR6"/>
<organism evidence="2">
    <name type="scientific">bioreactor metagenome</name>
    <dbReference type="NCBI Taxonomy" id="1076179"/>
    <lineage>
        <taxon>unclassified sequences</taxon>
        <taxon>metagenomes</taxon>
        <taxon>ecological metagenomes</taxon>
    </lineage>
</organism>
<dbReference type="Gene3D" id="3.20.20.150">
    <property type="entry name" value="Divalent-metal-dependent TIM barrel enzymes"/>
    <property type="match status" value="1"/>
</dbReference>
<proteinExistence type="predicted"/>
<dbReference type="InterPro" id="IPR013022">
    <property type="entry name" value="Xyl_isomerase-like_TIM-brl"/>
</dbReference>
<evidence type="ECO:0000259" key="1">
    <source>
        <dbReference type="Pfam" id="PF01261"/>
    </source>
</evidence>
<accession>A0A644VWR6</accession>
<dbReference type="SUPFAM" id="SSF51658">
    <property type="entry name" value="Xylose isomerase-like"/>
    <property type="match status" value="1"/>
</dbReference>
<dbReference type="InterPro" id="IPR050312">
    <property type="entry name" value="IolE/XylAMocC-like"/>
</dbReference>
<dbReference type="EMBL" id="VSSQ01000485">
    <property type="protein sequence ID" value="MPL95889.1"/>
    <property type="molecule type" value="Genomic_DNA"/>
</dbReference>
<reference evidence="2" key="1">
    <citation type="submission" date="2019-08" db="EMBL/GenBank/DDBJ databases">
        <authorList>
            <person name="Kucharzyk K."/>
            <person name="Murdoch R.W."/>
            <person name="Higgins S."/>
            <person name="Loffler F."/>
        </authorList>
    </citation>
    <scope>NUCLEOTIDE SEQUENCE</scope>
</reference>
<dbReference type="InterPro" id="IPR036237">
    <property type="entry name" value="Xyl_isomerase-like_sf"/>
</dbReference>
<dbReference type="PANTHER" id="PTHR12110">
    <property type="entry name" value="HYDROXYPYRUVATE ISOMERASE"/>
    <property type="match status" value="1"/>
</dbReference>